<feature type="compositionally biased region" description="Low complexity" evidence="9">
    <location>
        <begin position="1"/>
        <end position="26"/>
    </location>
</feature>
<name>A0A7S2SXH5_9CHLO</name>
<keyword evidence="7 10" id="KW-1133">Transmembrane helix</keyword>
<evidence type="ECO:0000256" key="7">
    <source>
        <dbReference type="ARBA" id="ARBA00022989"/>
    </source>
</evidence>
<comment type="similarity">
    <text evidence="3">Belongs to the anion exchanger (TC 2.A.31) family.</text>
</comment>
<keyword evidence="5" id="KW-1003">Cell membrane</keyword>
<feature type="transmembrane region" description="Helical" evidence="10">
    <location>
        <begin position="114"/>
        <end position="136"/>
    </location>
</feature>
<feature type="region of interest" description="Disordered" evidence="9">
    <location>
        <begin position="1"/>
        <end position="71"/>
    </location>
</feature>
<evidence type="ECO:0000256" key="1">
    <source>
        <dbReference type="ARBA" id="ARBA00004651"/>
    </source>
</evidence>
<protein>
    <recommendedName>
        <fullName evidence="11">Bicarbonate transporter-like transmembrane domain-containing protein</fullName>
    </recommendedName>
</protein>
<dbReference type="PANTHER" id="PTHR11453">
    <property type="entry name" value="ANION EXCHANGE PROTEIN"/>
    <property type="match status" value="1"/>
</dbReference>
<evidence type="ECO:0000256" key="10">
    <source>
        <dbReference type="SAM" id="Phobius"/>
    </source>
</evidence>
<evidence type="ECO:0000256" key="2">
    <source>
        <dbReference type="ARBA" id="ARBA00006262"/>
    </source>
</evidence>
<feature type="transmembrane region" description="Helical" evidence="10">
    <location>
        <begin position="352"/>
        <end position="370"/>
    </location>
</feature>
<evidence type="ECO:0000256" key="5">
    <source>
        <dbReference type="ARBA" id="ARBA00022475"/>
    </source>
</evidence>
<proteinExistence type="inferred from homology"/>
<dbReference type="InterPro" id="IPR011531">
    <property type="entry name" value="HCO3_transpt-like_TM_dom"/>
</dbReference>
<keyword evidence="4" id="KW-0813">Transport</keyword>
<feature type="transmembrane region" description="Helical" evidence="10">
    <location>
        <begin position="297"/>
        <end position="318"/>
    </location>
</feature>
<organism evidence="12">
    <name type="scientific">Chloropicon primus</name>
    <dbReference type="NCBI Taxonomy" id="1764295"/>
    <lineage>
        <taxon>Eukaryota</taxon>
        <taxon>Viridiplantae</taxon>
        <taxon>Chlorophyta</taxon>
        <taxon>Chloropicophyceae</taxon>
        <taxon>Chloropicales</taxon>
        <taxon>Chloropicaceae</taxon>
        <taxon>Chloropicon</taxon>
    </lineage>
</organism>
<comment type="similarity">
    <text evidence="2">Belongs to the anion exchanger (TC 2.A.31.3) family.</text>
</comment>
<evidence type="ECO:0000313" key="12">
    <source>
        <dbReference type="EMBL" id="CAD9712095.1"/>
    </source>
</evidence>
<evidence type="ECO:0000256" key="8">
    <source>
        <dbReference type="ARBA" id="ARBA00023136"/>
    </source>
</evidence>
<dbReference type="FunFam" id="1.10.287.570:FF:000001">
    <property type="entry name" value="Anion exchange protein"/>
    <property type="match status" value="1"/>
</dbReference>
<feature type="domain" description="Bicarbonate transporter-like transmembrane" evidence="11">
    <location>
        <begin position="87"/>
        <end position="254"/>
    </location>
</feature>
<sequence length="582" mass="63064">MMAATTTTRTTMLVTTSRSSPPGRSSTSRRRAPASSRGGVQVQAPPRHASRPGASVGRRDGRAPGRVRASAAAEEIPESELSIVETPFVGLKRDLKQRLPFYVSDYTEGLNLKCLASTLFMFFACLAPAVAFGSLLNVKTQGAMGALEMLVSTSICGMVYALFSGQPVTIIGSTGPVLAFTAIMYSTCQQMALPFLSTYAWVGLWTSGILGLCAVTSTSNLVIRYLTRFTDEIFAGLISVIFVVEAMKNIVSLLFNSGVSSSAALLSIMTAISTCAFALSLAGLRSSSYFNKKARDLVANFGPTISIVACTIACTWLATRYGIGLEYLTLPSQIAPSTPRPWVVSLMDTPVWARWASSLPAVMVSILMFFDQNITTRLVNSKDNKMKKGYGYHVDLLIVAANTLVFSMLGMPWLVAATVRSVNHLKSLTTFEDVKEGDVETTKVVGVTETRVTNFAIHACIGASVLYARDLLAKIPQCVLMGLFLYLGLSAIKGNEFLERIELFFMDKKKMPKVPYVTDISLGATKKFTLLQIASLLALVALKESKYGILFPVVIAALQIILVLAVRAKWFTEKEIAVLDRE</sequence>
<dbReference type="PANTHER" id="PTHR11453:SF127">
    <property type="entry name" value="SOLUTE CARRIER FAMILY 4 MEMBER 11"/>
    <property type="match status" value="1"/>
</dbReference>
<accession>A0A7S2SXH5</accession>
<dbReference type="Gene3D" id="1.10.287.570">
    <property type="entry name" value="Helical hairpin bin"/>
    <property type="match status" value="1"/>
</dbReference>
<keyword evidence="6 10" id="KW-0812">Transmembrane</keyword>
<evidence type="ECO:0000256" key="4">
    <source>
        <dbReference type="ARBA" id="ARBA00022448"/>
    </source>
</evidence>
<evidence type="ECO:0000256" key="3">
    <source>
        <dbReference type="ARBA" id="ARBA00010993"/>
    </source>
</evidence>
<feature type="transmembrane region" description="Helical" evidence="10">
    <location>
        <begin position="199"/>
        <end position="222"/>
    </location>
</feature>
<dbReference type="Pfam" id="PF00955">
    <property type="entry name" value="HCO3_cotransp"/>
    <property type="match status" value="2"/>
</dbReference>
<dbReference type="GO" id="GO:0050801">
    <property type="term" value="P:monoatomic ion homeostasis"/>
    <property type="evidence" value="ECO:0007669"/>
    <property type="project" value="TreeGrafter"/>
</dbReference>
<feature type="transmembrane region" description="Helical" evidence="10">
    <location>
        <begin position="170"/>
        <end position="187"/>
    </location>
</feature>
<feature type="transmembrane region" description="Helical" evidence="10">
    <location>
        <begin position="261"/>
        <end position="285"/>
    </location>
</feature>
<evidence type="ECO:0000256" key="9">
    <source>
        <dbReference type="SAM" id="MobiDB-lite"/>
    </source>
</evidence>
<dbReference type="GO" id="GO:0006820">
    <property type="term" value="P:monoatomic anion transport"/>
    <property type="evidence" value="ECO:0007669"/>
    <property type="project" value="InterPro"/>
</dbReference>
<evidence type="ECO:0000256" key="6">
    <source>
        <dbReference type="ARBA" id="ARBA00022692"/>
    </source>
</evidence>
<dbReference type="PRINTS" id="PR01231">
    <property type="entry name" value="HCO3TRNSPORT"/>
</dbReference>
<dbReference type="AlphaFoldDB" id="A0A7S2SXH5"/>
<feature type="transmembrane region" description="Helical" evidence="10">
    <location>
        <begin position="234"/>
        <end position="255"/>
    </location>
</feature>
<evidence type="ECO:0000259" key="11">
    <source>
        <dbReference type="Pfam" id="PF00955"/>
    </source>
</evidence>
<dbReference type="GO" id="GO:0005886">
    <property type="term" value="C:plasma membrane"/>
    <property type="evidence" value="ECO:0007669"/>
    <property type="project" value="UniProtKB-SubCell"/>
</dbReference>
<keyword evidence="8 10" id="KW-0472">Membrane</keyword>
<feature type="transmembrane region" description="Helical" evidence="10">
    <location>
        <begin position="390"/>
        <end position="415"/>
    </location>
</feature>
<feature type="transmembrane region" description="Helical" evidence="10">
    <location>
        <begin position="142"/>
        <end position="163"/>
    </location>
</feature>
<dbReference type="EMBL" id="HBHL01001642">
    <property type="protein sequence ID" value="CAD9712095.1"/>
    <property type="molecule type" value="Transcribed_RNA"/>
</dbReference>
<feature type="transmembrane region" description="Helical" evidence="10">
    <location>
        <begin position="547"/>
        <end position="566"/>
    </location>
</feature>
<dbReference type="InterPro" id="IPR003020">
    <property type="entry name" value="HCO3_transpt_euk"/>
</dbReference>
<dbReference type="GO" id="GO:0005452">
    <property type="term" value="F:solute:inorganic anion antiporter activity"/>
    <property type="evidence" value="ECO:0007669"/>
    <property type="project" value="InterPro"/>
</dbReference>
<gene>
    <name evidence="12" type="ORF">CPRI1469_LOCUS936</name>
</gene>
<comment type="subcellular location">
    <subcellularLocation>
        <location evidence="1">Cell membrane</location>
        <topology evidence="1">Multi-pass membrane protein</topology>
    </subcellularLocation>
</comment>
<reference evidence="12" key="1">
    <citation type="submission" date="2021-01" db="EMBL/GenBank/DDBJ databases">
        <authorList>
            <person name="Corre E."/>
            <person name="Pelletier E."/>
            <person name="Niang G."/>
            <person name="Scheremetjew M."/>
            <person name="Finn R."/>
            <person name="Kale V."/>
            <person name="Holt S."/>
            <person name="Cochrane G."/>
            <person name="Meng A."/>
            <person name="Brown T."/>
            <person name="Cohen L."/>
        </authorList>
    </citation>
    <scope>NUCLEOTIDE SEQUENCE</scope>
    <source>
        <strain evidence="12">CCMP1205</strain>
    </source>
</reference>
<feature type="domain" description="Bicarbonate transporter-like transmembrane" evidence="11">
    <location>
        <begin position="261"/>
        <end position="581"/>
    </location>
</feature>